<dbReference type="InterPro" id="IPR020922">
    <property type="entry name" value="dITP/XTP_pyrophosphatase"/>
</dbReference>
<evidence type="ECO:0000256" key="10">
    <source>
        <dbReference type="HAMAP-Rule" id="MF_01405"/>
    </source>
</evidence>
<evidence type="ECO:0000256" key="2">
    <source>
        <dbReference type="ARBA" id="ARBA00011738"/>
    </source>
</evidence>
<name>A0A1M6NUN1_PARC5</name>
<dbReference type="GO" id="GO:0017111">
    <property type="term" value="F:ribonucleoside triphosphate phosphatase activity"/>
    <property type="evidence" value="ECO:0007669"/>
    <property type="project" value="InterPro"/>
</dbReference>
<dbReference type="GO" id="GO:0009117">
    <property type="term" value="P:nucleotide metabolic process"/>
    <property type="evidence" value="ECO:0007669"/>
    <property type="project" value="UniProtKB-KW"/>
</dbReference>
<evidence type="ECO:0000256" key="1">
    <source>
        <dbReference type="ARBA" id="ARBA00008023"/>
    </source>
</evidence>
<accession>A0A1M6NUN1</accession>
<organism evidence="12 13">
    <name type="scientific">Paramaledivibacter caminithermalis (strain DSM 15212 / CIP 107654 / DViRD3)</name>
    <name type="common">Clostridium caminithermale</name>
    <dbReference type="NCBI Taxonomy" id="1121301"/>
    <lineage>
        <taxon>Bacteria</taxon>
        <taxon>Bacillati</taxon>
        <taxon>Bacillota</taxon>
        <taxon>Clostridia</taxon>
        <taxon>Peptostreptococcales</taxon>
        <taxon>Caminicellaceae</taxon>
        <taxon>Paramaledivibacter</taxon>
    </lineage>
</organism>
<feature type="binding site" evidence="10">
    <location>
        <begin position="181"/>
        <end position="182"/>
    </location>
    <ligand>
        <name>substrate</name>
    </ligand>
</feature>
<evidence type="ECO:0000256" key="6">
    <source>
        <dbReference type="ARBA" id="ARBA00022842"/>
    </source>
</evidence>
<evidence type="ECO:0000256" key="5">
    <source>
        <dbReference type="ARBA" id="ARBA00022801"/>
    </source>
</evidence>
<dbReference type="GO" id="GO:0035870">
    <property type="term" value="F:dITP diphosphatase activity"/>
    <property type="evidence" value="ECO:0007669"/>
    <property type="project" value="UniProtKB-UniRule"/>
</dbReference>
<dbReference type="AlphaFoldDB" id="A0A1M6NUN1"/>
<feature type="binding site" evidence="10">
    <location>
        <position position="176"/>
    </location>
    <ligand>
        <name>substrate</name>
    </ligand>
</feature>
<keyword evidence="5 10" id="KW-0378">Hydrolase</keyword>
<comment type="similarity">
    <text evidence="1 10 11">Belongs to the HAM1 NTPase family.</text>
</comment>
<dbReference type="NCBIfam" id="TIGR00042">
    <property type="entry name" value="RdgB/HAM1 family non-canonical purine NTP pyrophosphatase"/>
    <property type="match status" value="1"/>
</dbReference>
<comment type="caution">
    <text evidence="10">Lacks conserved residue(s) required for the propagation of feature annotation.</text>
</comment>
<dbReference type="PANTHER" id="PTHR11067:SF9">
    <property type="entry name" value="INOSINE TRIPHOSPHATE PYROPHOSPHATASE"/>
    <property type="match status" value="1"/>
</dbReference>
<comment type="subunit">
    <text evidence="2 10">Homodimer.</text>
</comment>
<dbReference type="Proteomes" id="UP000184465">
    <property type="component" value="Unassembled WGS sequence"/>
</dbReference>
<dbReference type="SUPFAM" id="SSF52972">
    <property type="entry name" value="ITPase-like"/>
    <property type="match status" value="1"/>
</dbReference>
<keyword evidence="3 10" id="KW-0479">Metal-binding</keyword>
<dbReference type="STRING" id="1121301.SAMN02745912_01882"/>
<protein>
    <recommendedName>
        <fullName evidence="10">dITP/XTP pyrophosphatase</fullName>
        <ecNumber evidence="10">3.6.1.66</ecNumber>
    </recommendedName>
    <alternativeName>
        <fullName evidence="10">Non-canonical purine NTP pyrophosphatase</fullName>
    </alternativeName>
    <alternativeName>
        <fullName evidence="10">Non-standard purine NTP pyrophosphatase</fullName>
    </alternativeName>
    <alternativeName>
        <fullName evidence="10">Nucleoside-triphosphate diphosphatase</fullName>
    </alternativeName>
    <alternativeName>
        <fullName evidence="10">Nucleoside-triphosphate pyrophosphatase</fullName>
        <shortName evidence="10">NTPase</shortName>
    </alternativeName>
</protein>
<dbReference type="EMBL" id="FRAG01000019">
    <property type="protein sequence ID" value="SHJ99416.1"/>
    <property type="molecule type" value="Genomic_DNA"/>
</dbReference>
<comment type="cofactor">
    <cofactor evidence="10">
        <name>Mg(2+)</name>
        <dbReference type="ChEBI" id="CHEBI:18420"/>
    </cofactor>
    <text evidence="10">Binds 1 Mg(2+) ion per subunit.</text>
</comment>
<dbReference type="Gene3D" id="3.90.950.10">
    <property type="match status" value="1"/>
</dbReference>
<dbReference type="NCBIfam" id="NF011397">
    <property type="entry name" value="PRK14822.1"/>
    <property type="match status" value="1"/>
</dbReference>
<dbReference type="FunFam" id="3.90.950.10:FF:000001">
    <property type="entry name" value="dITP/XTP pyrophosphatase"/>
    <property type="match status" value="1"/>
</dbReference>
<feature type="binding site" evidence="10">
    <location>
        <begin position="153"/>
        <end position="156"/>
    </location>
    <ligand>
        <name>substrate</name>
    </ligand>
</feature>
<keyword evidence="7 10" id="KW-0546">Nucleotide metabolism</keyword>
<dbReference type="PANTHER" id="PTHR11067">
    <property type="entry name" value="INOSINE TRIPHOSPHATE PYROPHOSPHATASE/HAM1 PROTEIN"/>
    <property type="match status" value="1"/>
</dbReference>
<evidence type="ECO:0000256" key="9">
    <source>
        <dbReference type="ARBA" id="ARBA00052017"/>
    </source>
</evidence>
<evidence type="ECO:0000256" key="8">
    <source>
        <dbReference type="ARBA" id="ARBA00051875"/>
    </source>
</evidence>
<evidence type="ECO:0000256" key="7">
    <source>
        <dbReference type="ARBA" id="ARBA00023080"/>
    </source>
</evidence>
<feature type="binding site" evidence="10">
    <location>
        <begin position="7"/>
        <end position="12"/>
    </location>
    <ligand>
        <name>substrate</name>
    </ligand>
</feature>
<comment type="catalytic activity">
    <reaction evidence="9 10">
        <text>XTP + H2O = XMP + diphosphate + H(+)</text>
        <dbReference type="Rhea" id="RHEA:28610"/>
        <dbReference type="ChEBI" id="CHEBI:15377"/>
        <dbReference type="ChEBI" id="CHEBI:15378"/>
        <dbReference type="ChEBI" id="CHEBI:33019"/>
        <dbReference type="ChEBI" id="CHEBI:57464"/>
        <dbReference type="ChEBI" id="CHEBI:61314"/>
        <dbReference type="EC" id="3.6.1.66"/>
    </reaction>
</comment>
<dbReference type="HAMAP" id="MF_01405">
    <property type="entry name" value="Non_canon_purine_NTPase"/>
    <property type="match status" value="1"/>
</dbReference>
<dbReference type="InterPro" id="IPR029001">
    <property type="entry name" value="ITPase-like_fam"/>
</dbReference>
<evidence type="ECO:0000256" key="11">
    <source>
        <dbReference type="RuleBase" id="RU003781"/>
    </source>
</evidence>
<dbReference type="InterPro" id="IPR002637">
    <property type="entry name" value="RdgB/HAM1"/>
</dbReference>
<dbReference type="GO" id="GO:0046872">
    <property type="term" value="F:metal ion binding"/>
    <property type="evidence" value="ECO:0007669"/>
    <property type="project" value="UniProtKB-KW"/>
</dbReference>
<evidence type="ECO:0000256" key="4">
    <source>
        <dbReference type="ARBA" id="ARBA00022741"/>
    </source>
</evidence>
<proteinExistence type="inferred from homology"/>
<keyword evidence="13" id="KW-1185">Reference proteome</keyword>
<reference evidence="12 13" key="1">
    <citation type="submission" date="2016-11" db="EMBL/GenBank/DDBJ databases">
        <authorList>
            <person name="Jaros S."/>
            <person name="Januszkiewicz K."/>
            <person name="Wedrychowicz H."/>
        </authorList>
    </citation>
    <scope>NUCLEOTIDE SEQUENCE [LARGE SCALE GENOMIC DNA]</scope>
    <source>
        <strain evidence="12 13">DSM 15212</strain>
    </source>
</reference>
<comment type="catalytic activity">
    <reaction evidence="8 10">
        <text>dITP + H2O = dIMP + diphosphate + H(+)</text>
        <dbReference type="Rhea" id="RHEA:28342"/>
        <dbReference type="ChEBI" id="CHEBI:15377"/>
        <dbReference type="ChEBI" id="CHEBI:15378"/>
        <dbReference type="ChEBI" id="CHEBI:33019"/>
        <dbReference type="ChEBI" id="CHEBI:61194"/>
        <dbReference type="ChEBI" id="CHEBI:61382"/>
        <dbReference type="EC" id="3.6.1.66"/>
    </reaction>
</comment>
<keyword evidence="4 10" id="KW-0547">Nucleotide-binding</keyword>
<comment type="catalytic activity">
    <reaction evidence="10">
        <text>ITP + H2O = IMP + diphosphate + H(+)</text>
        <dbReference type="Rhea" id="RHEA:29399"/>
        <dbReference type="ChEBI" id="CHEBI:15377"/>
        <dbReference type="ChEBI" id="CHEBI:15378"/>
        <dbReference type="ChEBI" id="CHEBI:33019"/>
        <dbReference type="ChEBI" id="CHEBI:58053"/>
        <dbReference type="ChEBI" id="CHEBI:61402"/>
        <dbReference type="EC" id="3.6.1.66"/>
    </reaction>
</comment>
<feature type="binding site" evidence="10">
    <location>
        <position position="71"/>
    </location>
    <ligand>
        <name>substrate</name>
    </ligand>
</feature>
<dbReference type="GO" id="GO:0009146">
    <property type="term" value="P:purine nucleoside triphosphate catabolic process"/>
    <property type="evidence" value="ECO:0007669"/>
    <property type="project" value="UniProtKB-UniRule"/>
</dbReference>
<dbReference type="EC" id="3.6.1.66" evidence="10"/>
<dbReference type="CDD" id="cd00515">
    <property type="entry name" value="HAM1"/>
    <property type="match status" value="1"/>
</dbReference>
<dbReference type="GO" id="GO:0036220">
    <property type="term" value="F:ITP diphosphatase activity"/>
    <property type="evidence" value="ECO:0007669"/>
    <property type="project" value="UniProtKB-UniRule"/>
</dbReference>
<evidence type="ECO:0000313" key="13">
    <source>
        <dbReference type="Proteomes" id="UP000184465"/>
    </source>
</evidence>
<keyword evidence="6 10" id="KW-0460">Magnesium</keyword>
<dbReference type="OrthoDB" id="9807456at2"/>
<dbReference type="GO" id="GO:0000166">
    <property type="term" value="F:nucleotide binding"/>
    <property type="evidence" value="ECO:0007669"/>
    <property type="project" value="UniProtKB-KW"/>
</dbReference>
<evidence type="ECO:0000256" key="3">
    <source>
        <dbReference type="ARBA" id="ARBA00022723"/>
    </source>
</evidence>
<feature type="active site" description="Proton acceptor" evidence="10">
    <location>
        <position position="70"/>
    </location>
</feature>
<sequence length="201" mass="22600">MKMILASKNKHKLKEIRDILKDFDIQLIPMDEAGFESIEIIEDGETFEENSMKKAIIVMKKTNTITIADDSGLEVDYLDGKPGVYSARFAGDNATDKDNNQKLLDMLQGLPLKNRCGRFISVISVAFPDGRTISVRGECEGIIGLEEKGTEGFGYDPLFIVPQYNKTFAQLGSDIKNKISHRARALDKFRVELEKLLHKKS</sequence>
<comment type="function">
    <text evidence="10">Pyrophosphatase that catalyzes the hydrolysis of nucleoside triphosphates to their monophosphate derivatives, with a high preference for the non-canonical purine nucleotides XTP (xanthosine triphosphate), dITP (deoxyinosine triphosphate) and ITP. Seems to function as a house-cleaning enzyme that removes non-canonical purine nucleotides from the nucleotide pool, thus preventing their incorporation into DNA/RNA and avoiding chromosomal lesions.</text>
</comment>
<feature type="binding site" evidence="10">
    <location>
        <position position="70"/>
    </location>
    <ligand>
        <name>Mg(2+)</name>
        <dbReference type="ChEBI" id="CHEBI:18420"/>
    </ligand>
</feature>
<gene>
    <name evidence="12" type="ORF">SAMN02745912_01882</name>
</gene>
<dbReference type="GO" id="GO:0005829">
    <property type="term" value="C:cytosol"/>
    <property type="evidence" value="ECO:0007669"/>
    <property type="project" value="TreeGrafter"/>
</dbReference>
<dbReference type="Pfam" id="PF01725">
    <property type="entry name" value="Ham1p_like"/>
    <property type="match status" value="1"/>
</dbReference>
<evidence type="ECO:0000313" key="12">
    <source>
        <dbReference type="EMBL" id="SHJ99416.1"/>
    </source>
</evidence>
<dbReference type="GO" id="GO:0036222">
    <property type="term" value="F:XTP diphosphatase activity"/>
    <property type="evidence" value="ECO:0007669"/>
    <property type="project" value="UniProtKB-UniRule"/>
</dbReference>